<protein>
    <submittedName>
        <fullName evidence="5">Polysaccharide deacetylase</fullName>
    </submittedName>
</protein>
<dbReference type="AlphaFoldDB" id="A0A1U7HNJ6"/>
<dbReference type="GO" id="GO:0005576">
    <property type="term" value="C:extracellular region"/>
    <property type="evidence" value="ECO:0007669"/>
    <property type="project" value="UniProtKB-SubCell"/>
</dbReference>
<feature type="domain" description="NodB homology" evidence="4">
    <location>
        <begin position="214"/>
        <end position="424"/>
    </location>
</feature>
<evidence type="ECO:0000256" key="3">
    <source>
        <dbReference type="SAM" id="Phobius"/>
    </source>
</evidence>
<keyword evidence="3" id="KW-0812">Transmembrane</keyword>
<dbReference type="InterPro" id="IPR011330">
    <property type="entry name" value="Glyco_hydro/deAcase_b/a-brl"/>
</dbReference>
<dbReference type="PANTHER" id="PTHR34216">
    <property type="match status" value="1"/>
</dbReference>
<dbReference type="RefSeq" id="WP_073598568.1">
    <property type="nucleotide sequence ID" value="NZ_MRCB01000004.1"/>
</dbReference>
<evidence type="ECO:0000313" key="5">
    <source>
        <dbReference type="EMBL" id="OKH25156.1"/>
    </source>
</evidence>
<evidence type="ECO:0000256" key="2">
    <source>
        <dbReference type="ARBA" id="ARBA00022729"/>
    </source>
</evidence>
<dbReference type="SUPFAM" id="SSF88713">
    <property type="entry name" value="Glycoside hydrolase/deacetylase"/>
    <property type="match status" value="1"/>
</dbReference>
<keyword evidence="3" id="KW-1133">Transmembrane helix</keyword>
<dbReference type="PANTHER" id="PTHR34216:SF3">
    <property type="entry name" value="POLY-BETA-1,6-N-ACETYL-D-GLUCOSAMINE N-DEACETYLASE"/>
    <property type="match status" value="1"/>
</dbReference>
<name>A0A1U7HNJ6_9CYAN</name>
<dbReference type="InterPro" id="IPR018711">
    <property type="entry name" value="NAGPA"/>
</dbReference>
<dbReference type="PROSITE" id="PS51257">
    <property type="entry name" value="PROKAR_LIPOPROTEIN"/>
    <property type="match status" value="1"/>
</dbReference>
<gene>
    <name evidence="5" type="ORF">NIES593_05170</name>
</gene>
<sequence>MRSLLNRLSYHKYFAISSGILAIASCIFALSKAVTSEIRQESSISPFDSLFPLTSSYLKPPCLFQPAATPLNQLETLPFTSFVKQDLTSSLTSGDRNFSERLAQTCKNSSDSNHHKASKTIADKNTNIFLNNWQNSVSHLPKLAPWPQIHQQAKLAKVPVMMYHDILPKKEVFFDVTPQELEADFKVIKSQGITPISMDWLIAHLRTGIPLPEKPVLLTFDDGYGSHYKYVYTLLKKYGYPAVFSIYIDKIGSRTGRSGVTWQQLQEMAVDPLVTIASHGTTHPDDLRELSDDRLQEETIESKRILEKKLGIPIRYFTYPVGKYDERVKHWVTVAGYRAAFSMDDLNEHFAGESPDLLAIGRFGQSRLEEIALQAWGGHPLPRNDGGFNFNTPIHREEYTVDGTSLILITGGKPNTIHADSRYQVPEIKRGTGAVAAVDGGFFSLKYLDSNVMIGPVLSQNRGFIPGNPGENLKLRGRPLVLINSEWVKFIPFDPDKHNTLSGILSEASDAEGVTDAFVGAAWLVKDNKPQPAEAFGSLFDFDASRHRAFWGINQAGQPAIGVSETPVDSISLGKILHQLGLRDAVMLDSGASTSLAYKGESLVGYTPRPVPHVVALFPPPSPTLSVAHVGLPCVLYADSCKPQK</sequence>
<accession>A0A1U7HNJ6</accession>
<comment type="caution">
    <text evidence="5">The sequence shown here is derived from an EMBL/GenBank/DDBJ whole genome shotgun (WGS) entry which is preliminary data.</text>
</comment>
<organism evidence="5 6">
    <name type="scientific">Hydrococcus rivularis NIES-593</name>
    <dbReference type="NCBI Taxonomy" id="1921803"/>
    <lineage>
        <taxon>Bacteria</taxon>
        <taxon>Bacillati</taxon>
        <taxon>Cyanobacteriota</taxon>
        <taxon>Cyanophyceae</taxon>
        <taxon>Pleurocapsales</taxon>
        <taxon>Hydrococcaceae</taxon>
        <taxon>Hydrococcus</taxon>
    </lineage>
</organism>
<evidence type="ECO:0000313" key="6">
    <source>
        <dbReference type="Proteomes" id="UP000186868"/>
    </source>
</evidence>
<keyword evidence="3" id="KW-0472">Membrane</keyword>
<dbReference type="GO" id="GO:0016810">
    <property type="term" value="F:hydrolase activity, acting on carbon-nitrogen (but not peptide) bonds"/>
    <property type="evidence" value="ECO:0007669"/>
    <property type="project" value="InterPro"/>
</dbReference>
<dbReference type="InterPro" id="IPR002509">
    <property type="entry name" value="NODB_dom"/>
</dbReference>
<keyword evidence="2" id="KW-0732">Signal</keyword>
<dbReference type="Proteomes" id="UP000186868">
    <property type="component" value="Unassembled WGS sequence"/>
</dbReference>
<feature type="transmembrane region" description="Helical" evidence="3">
    <location>
        <begin position="12"/>
        <end position="30"/>
    </location>
</feature>
<dbReference type="CDD" id="cd10918">
    <property type="entry name" value="CE4_NodB_like_5s_6s"/>
    <property type="match status" value="1"/>
</dbReference>
<evidence type="ECO:0000256" key="1">
    <source>
        <dbReference type="ARBA" id="ARBA00004613"/>
    </source>
</evidence>
<dbReference type="PROSITE" id="PS51677">
    <property type="entry name" value="NODB"/>
    <property type="match status" value="1"/>
</dbReference>
<dbReference type="InterPro" id="IPR051398">
    <property type="entry name" value="Polysacch_Deacetylase"/>
</dbReference>
<comment type="subcellular location">
    <subcellularLocation>
        <location evidence="1">Secreted</location>
    </subcellularLocation>
</comment>
<dbReference type="EMBL" id="MRCB01000004">
    <property type="protein sequence ID" value="OKH25156.1"/>
    <property type="molecule type" value="Genomic_DNA"/>
</dbReference>
<proteinExistence type="predicted"/>
<keyword evidence="6" id="KW-1185">Reference proteome</keyword>
<reference evidence="5 6" key="1">
    <citation type="submission" date="2016-11" db="EMBL/GenBank/DDBJ databases">
        <title>Draft Genome Sequences of Nine Cyanobacterial Strains from Diverse Habitats.</title>
        <authorList>
            <person name="Zhu T."/>
            <person name="Hou S."/>
            <person name="Lu X."/>
            <person name="Hess W.R."/>
        </authorList>
    </citation>
    <scope>NUCLEOTIDE SEQUENCE [LARGE SCALE GENOMIC DNA]</scope>
    <source>
        <strain evidence="5 6">NIES-593</strain>
    </source>
</reference>
<dbReference type="STRING" id="1921803.NIES593_05170"/>
<dbReference type="OrthoDB" id="9778320at2"/>
<dbReference type="GO" id="GO:0005975">
    <property type="term" value="P:carbohydrate metabolic process"/>
    <property type="evidence" value="ECO:0007669"/>
    <property type="project" value="InterPro"/>
</dbReference>
<dbReference type="Pfam" id="PF09992">
    <property type="entry name" value="NAGPA"/>
    <property type="match status" value="1"/>
</dbReference>
<evidence type="ECO:0000259" key="4">
    <source>
        <dbReference type="PROSITE" id="PS51677"/>
    </source>
</evidence>
<dbReference type="Gene3D" id="3.20.20.370">
    <property type="entry name" value="Glycoside hydrolase/deacetylase"/>
    <property type="match status" value="1"/>
</dbReference>
<dbReference type="Pfam" id="PF01522">
    <property type="entry name" value="Polysacc_deac_1"/>
    <property type="match status" value="1"/>
</dbReference>